<evidence type="ECO:0000313" key="3">
    <source>
        <dbReference type="Proteomes" id="UP000708576"/>
    </source>
</evidence>
<reference evidence="2 3" key="1">
    <citation type="journal article" date="2015" name="Int. J. Syst. Evol. Microbiol.">
        <title>Carboxylicivirga linearis sp. nov., isolated from a sea cucumber culture pond.</title>
        <authorList>
            <person name="Wang F.Q."/>
            <person name="Zhou Y.X."/>
            <person name="Lin X.Z."/>
            <person name="Chen G.J."/>
            <person name="Du Z.J."/>
        </authorList>
    </citation>
    <scope>NUCLEOTIDE SEQUENCE [LARGE SCALE GENOMIC DNA]</scope>
    <source>
        <strain evidence="2 3">FB218</strain>
    </source>
</reference>
<comment type="subcellular location">
    <subcellularLocation>
        <location evidence="1">Cytoplasm</location>
    </subcellularLocation>
</comment>
<proteinExistence type="predicted"/>
<protein>
    <submittedName>
        <fullName evidence="2">Hemerythrin domain-containing protein</fullName>
    </submittedName>
</protein>
<sequence length="246" mass="29266">MHITGEMKMVDVVQKDIQLLAVIQRLNIPLGFREKSVKEVCQEQEVDLQFFLSLANAFHDKEYFKVEYFKDFPVTWLINYLKSAHKCYIEYRIPEIERQIINLEKQVDAKEKNMGLLLKFFRDYIREFTSHIEQEEANVFPYIIELADRIKDLENGKIDSLGEDEFSITGYLDDHNNIEETLFDLKNILLKFLPPPVENCEYNNLIYDIFRLESDLLDHADMEEGVLFPRVHEMEYRLNEAIKKQG</sequence>
<dbReference type="PANTHER" id="PTHR36438:SF1">
    <property type="entry name" value="IRON-SULFUR CLUSTER REPAIR PROTEIN YTFE"/>
    <property type="match status" value="1"/>
</dbReference>
<evidence type="ECO:0000313" key="2">
    <source>
        <dbReference type="EMBL" id="MBS2100600.1"/>
    </source>
</evidence>
<accession>A0ABS5K0G4</accession>
<dbReference type="Proteomes" id="UP000708576">
    <property type="component" value="Unassembled WGS sequence"/>
</dbReference>
<dbReference type="Gene3D" id="1.20.120.520">
    <property type="entry name" value="nmb1532 protein domain like"/>
    <property type="match status" value="1"/>
</dbReference>
<dbReference type="RefSeq" id="WP_212218762.1">
    <property type="nucleotide sequence ID" value="NZ_JAGUCO010000026.1"/>
</dbReference>
<comment type="caution">
    <text evidence="2">The sequence shown here is derived from an EMBL/GenBank/DDBJ whole genome shotgun (WGS) entry which is preliminary data.</text>
</comment>
<organism evidence="2 3">
    <name type="scientific">Carboxylicivirga linearis</name>
    <dbReference type="NCBI Taxonomy" id="1628157"/>
    <lineage>
        <taxon>Bacteria</taxon>
        <taxon>Pseudomonadati</taxon>
        <taxon>Bacteroidota</taxon>
        <taxon>Bacteroidia</taxon>
        <taxon>Marinilabiliales</taxon>
        <taxon>Marinilabiliaceae</taxon>
        <taxon>Carboxylicivirga</taxon>
    </lineage>
</organism>
<dbReference type="PANTHER" id="PTHR36438">
    <property type="entry name" value="IRON-SULFUR CLUSTER REPAIR PROTEIN YTFE"/>
    <property type="match status" value="1"/>
</dbReference>
<gene>
    <name evidence="2" type="ORF">KEM10_20105</name>
</gene>
<dbReference type="EMBL" id="JAGUCO010000026">
    <property type="protein sequence ID" value="MBS2100600.1"/>
    <property type="molecule type" value="Genomic_DNA"/>
</dbReference>
<dbReference type="InterPro" id="IPR019903">
    <property type="entry name" value="RIC_family"/>
</dbReference>
<keyword evidence="3" id="KW-1185">Reference proteome</keyword>
<evidence type="ECO:0000256" key="1">
    <source>
        <dbReference type="ARBA" id="ARBA00004496"/>
    </source>
</evidence>
<name>A0ABS5K0G4_9BACT</name>